<sequence>MASPASSPPPPPVFPPAPVTASIHASTARLKQNRALPDSMVLLHRQEKQLHDELQDLLYAQEEALRAASMGTDDADLSGSVTPTVRSLADKARSPDRQPTRSNIGVRGVRKAIRSAMRQLATVKSDEARLLDHDRSGNSSVIQKLSGWAEQRQGLENQIREIEQGDEGAKTAALRQEADVLDGEIQELEEKLRGMKARHRRLLSDIAEIENSVQSKLSSYKASLSILDADINAFLRTSSARDRQTSEAPFFKIHPKRRTLNMARDHWEDEQASIEKQRQETETEREALQQGAVMWNDVVHRITEFEKHIAEATRDQTASADPTAEAKDLIAHLVETINYIESQLELAEDRGWKLLVACIGAELNALHEGRRMLEAMLQAAGEISPTIEREKLLGDVEVEFQPSSLANSQTLQQNRDLDGVAAAKQMPARQARHDYHSTDEDEPDPELLISHQDTDDEHLG</sequence>
<accession>A0ACB5S775</accession>
<name>A0ACB5S775_9PEZI</name>
<proteinExistence type="predicted"/>
<reference evidence="1" key="1">
    <citation type="submission" date="2024-09" db="EMBL/GenBank/DDBJ databases">
        <title>Draft Genome Sequences of Neofusicoccum parvum.</title>
        <authorList>
            <person name="Ashida A."/>
            <person name="Camagna M."/>
            <person name="Tanaka A."/>
            <person name="Takemoto D."/>
        </authorList>
    </citation>
    <scope>NUCLEOTIDE SEQUENCE</scope>
    <source>
        <strain evidence="1">PPO83</strain>
    </source>
</reference>
<evidence type="ECO:0000313" key="1">
    <source>
        <dbReference type="EMBL" id="GME28553.1"/>
    </source>
</evidence>
<gene>
    <name evidence="1" type="primary">g8437</name>
    <name evidence="1" type="ORF">NpPPO83_00008437</name>
</gene>
<dbReference type="EMBL" id="BSXG01000049">
    <property type="protein sequence ID" value="GME28553.1"/>
    <property type="molecule type" value="Genomic_DNA"/>
</dbReference>
<organism evidence="1 2">
    <name type="scientific">Neofusicoccum parvum</name>
    <dbReference type="NCBI Taxonomy" id="310453"/>
    <lineage>
        <taxon>Eukaryota</taxon>
        <taxon>Fungi</taxon>
        <taxon>Dikarya</taxon>
        <taxon>Ascomycota</taxon>
        <taxon>Pezizomycotina</taxon>
        <taxon>Dothideomycetes</taxon>
        <taxon>Dothideomycetes incertae sedis</taxon>
        <taxon>Botryosphaeriales</taxon>
        <taxon>Botryosphaeriaceae</taxon>
        <taxon>Neofusicoccum</taxon>
    </lineage>
</organism>
<evidence type="ECO:0000313" key="2">
    <source>
        <dbReference type="Proteomes" id="UP001165186"/>
    </source>
</evidence>
<protein>
    <submittedName>
        <fullName evidence="1">Uncharacterized protein</fullName>
    </submittedName>
</protein>
<keyword evidence="2" id="KW-1185">Reference proteome</keyword>
<dbReference type="Proteomes" id="UP001165186">
    <property type="component" value="Unassembled WGS sequence"/>
</dbReference>
<comment type="caution">
    <text evidence="1">The sequence shown here is derived from an EMBL/GenBank/DDBJ whole genome shotgun (WGS) entry which is preliminary data.</text>
</comment>